<comment type="caution">
    <text evidence="13">The sequence shown here is derived from an EMBL/GenBank/DDBJ whole genome shotgun (WGS) entry which is preliminary data.</text>
</comment>
<keyword evidence="4 9" id="KW-0479">Metal-binding</keyword>
<organism evidence="13 14">
    <name type="scientific">Arcicella aurantiaca</name>
    <dbReference type="NCBI Taxonomy" id="591202"/>
    <lineage>
        <taxon>Bacteria</taxon>
        <taxon>Pseudomonadati</taxon>
        <taxon>Bacteroidota</taxon>
        <taxon>Cytophagia</taxon>
        <taxon>Cytophagales</taxon>
        <taxon>Flectobacillaceae</taxon>
        <taxon>Arcicella</taxon>
    </lineage>
</organism>
<evidence type="ECO:0000256" key="9">
    <source>
        <dbReference type="PIRSR" id="PIRSR640255-2"/>
    </source>
</evidence>
<keyword evidence="14" id="KW-1185">Reference proteome</keyword>
<evidence type="ECO:0000256" key="1">
    <source>
        <dbReference type="ARBA" id="ARBA00001946"/>
    </source>
</evidence>
<dbReference type="Proteomes" id="UP000245489">
    <property type="component" value="Unassembled WGS sequence"/>
</dbReference>
<feature type="binding site" evidence="9">
    <location>
        <position position="220"/>
    </location>
    <ligand>
        <name>Mg(2+)</name>
        <dbReference type="ChEBI" id="CHEBI:18420"/>
        <note>catalytic</note>
    </ligand>
</feature>
<comment type="similarity">
    <text evidence="2 10">Belongs to the DNA/RNA non-specific endonuclease family.</text>
</comment>
<evidence type="ECO:0000256" key="7">
    <source>
        <dbReference type="ARBA" id="ARBA00022842"/>
    </source>
</evidence>
<dbReference type="SUPFAM" id="SSF54060">
    <property type="entry name" value="His-Me finger endonucleases"/>
    <property type="match status" value="1"/>
</dbReference>
<feature type="domain" description="DNA/RNA non-specific endonuclease/pyrophosphatase/phosphodiesterase" evidence="12">
    <location>
        <begin position="127"/>
        <end position="319"/>
    </location>
</feature>
<dbReference type="GO" id="GO:0016787">
    <property type="term" value="F:hydrolase activity"/>
    <property type="evidence" value="ECO:0007669"/>
    <property type="project" value="UniProtKB-KW"/>
</dbReference>
<dbReference type="InterPro" id="IPR001604">
    <property type="entry name" value="Endo_G_ENPP1-like_dom"/>
</dbReference>
<dbReference type="GO" id="GO:0003676">
    <property type="term" value="F:nucleic acid binding"/>
    <property type="evidence" value="ECO:0007669"/>
    <property type="project" value="InterPro"/>
</dbReference>
<dbReference type="CDD" id="cd00091">
    <property type="entry name" value="NUC"/>
    <property type="match status" value="1"/>
</dbReference>
<dbReference type="InterPro" id="IPR018524">
    <property type="entry name" value="DNA/RNA_endonuclease_AS"/>
</dbReference>
<evidence type="ECO:0000313" key="13">
    <source>
        <dbReference type="EMBL" id="PWK26562.1"/>
    </source>
</evidence>
<dbReference type="PANTHER" id="PTHR13966">
    <property type="entry name" value="ENDONUCLEASE RELATED"/>
    <property type="match status" value="1"/>
</dbReference>
<dbReference type="Gene3D" id="3.40.570.10">
    <property type="entry name" value="Extracellular Endonuclease, subunit A"/>
    <property type="match status" value="1"/>
</dbReference>
<name>A0A316EAG8_9BACT</name>
<proteinExistence type="inferred from homology"/>
<dbReference type="PANTHER" id="PTHR13966:SF5">
    <property type="entry name" value="ENDONUCLEASE G, MITOCHONDRIAL"/>
    <property type="match status" value="1"/>
</dbReference>
<keyword evidence="3 10" id="KW-0540">Nuclease</keyword>
<feature type="active site" description="Proton acceptor" evidence="8">
    <location>
        <position position="189"/>
    </location>
</feature>
<comment type="cofactor">
    <cofactor evidence="1 10">
        <name>Mg(2+)</name>
        <dbReference type="ChEBI" id="CHEBI:18420"/>
    </cofactor>
</comment>
<dbReference type="PROSITE" id="PS01070">
    <property type="entry name" value="NUCLEASE_NON_SPEC"/>
    <property type="match status" value="1"/>
</dbReference>
<dbReference type="SMART" id="SM00892">
    <property type="entry name" value="Endonuclease_NS"/>
    <property type="match status" value="1"/>
</dbReference>
<dbReference type="OrthoDB" id="9811262at2"/>
<dbReference type="InterPro" id="IPR040255">
    <property type="entry name" value="Non-specific_endonuclease"/>
</dbReference>
<dbReference type="GO" id="GO:0004519">
    <property type="term" value="F:endonuclease activity"/>
    <property type="evidence" value="ECO:0007669"/>
    <property type="project" value="UniProtKB-UniRule"/>
</dbReference>
<dbReference type="InterPro" id="IPR020821">
    <property type="entry name" value="ENPP1-3/EXOG-like_nuc-like"/>
</dbReference>
<sequence length="334" mass="38271">MSKIKFLVFLFLLGIVLYYFGKPEPMQSLKNDFNKVFGNTSKNDPEPWTRAGRGDTIASDDGSSIAEDIGNKVKEKIKEKVDEQIEEKETSLFDIFKSKKGDDDDSEENSDLAKYIPYSKKNTDIVHHKAFILSYQEEYELASWVLHRLVKDAVYGHESRSNEFIPDPLVETGSAVTQDYSRSGYDRGHLCPAGDFRHDKELQDETFYMSNMAPQVADFNRGIWNDLENKVRSWVKKRGELIIVTGPILKKGLPTIGRMNQIAVPEKFYKIIYDPATEEAIAFLFPNEGSVDLVKSFTISIDELEVMTGIDFFAKLPDSLEQKIERENNVDDWY</sequence>
<evidence type="ECO:0000256" key="5">
    <source>
        <dbReference type="ARBA" id="ARBA00022759"/>
    </source>
</evidence>
<evidence type="ECO:0000313" key="14">
    <source>
        <dbReference type="Proteomes" id="UP000245489"/>
    </source>
</evidence>
<keyword evidence="5 10" id="KW-0255">Endonuclease</keyword>
<gene>
    <name evidence="13" type="ORF">LV89_02410</name>
</gene>
<evidence type="ECO:0000256" key="4">
    <source>
        <dbReference type="ARBA" id="ARBA00022723"/>
    </source>
</evidence>
<keyword evidence="7" id="KW-0460">Magnesium</keyword>
<evidence type="ECO:0000256" key="10">
    <source>
        <dbReference type="RuleBase" id="RU366055"/>
    </source>
</evidence>
<feature type="domain" description="ENPP1-3/EXOG-like endonuclease/phosphodiesterase" evidence="11">
    <location>
        <begin position="128"/>
        <end position="319"/>
    </location>
</feature>
<keyword evidence="6 10" id="KW-0378">Hydrolase</keyword>
<dbReference type="AlphaFoldDB" id="A0A316EAG8"/>
<evidence type="ECO:0000259" key="12">
    <source>
        <dbReference type="SMART" id="SM00892"/>
    </source>
</evidence>
<protein>
    <recommendedName>
        <fullName evidence="10">Endonuclease</fullName>
        <ecNumber evidence="10">3.1.30.-</ecNumber>
    </recommendedName>
</protein>
<dbReference type="InterPro" id="IPR044929">
    <property type="entry name" value="DNA/RNA_non-sp_Endonuclease_sf"/>
</dbReference>
<dbReference type="RefSeq" id="WP_109743139.1">
    <property type="nucleotide sequence ID" value="NZ_QGGO01000011.1"/>
</dbReference>
<evidence type="ECO:0000256" key="8">
    <source>
        <dbReference type="PIRSR" id="PIRSR640255-1"/>
    </source>
</evidence>
<dbReference type="EC" id="3.1.30.-" evidence="10"/>
<evidence type="ECO:0000256" key="3">
    <source>
        <dbReference type="ARBA" id="ARBA00022722"/>
    </source>
</evidence>
<dbReference type="InterPro" id="IPR044925">
    <property type="entry name" value="His-Me_finger_sf"/>
</dbReference>
<evidence type="ECO:0000256" key="6">
    <source>
        <dbReference type="ARBA" id="ARBA00022801"/>
    </source>
</evidence>
<dbReference type="SMART" id="SM00477">
    <property type="entry name" value="NUC"/>
    <property type="match status" value="1"/>
</dbReference>
<accession>A0A316EAG8</accession>
<evidence type="ECO:0000256" key="2">
    <source>
        <dbReference type="ARBA" id="ARBA00010052"/>
    </source>
</evidence>
<evidence type="ECO:0000259" key="11">
    <source>
        <dbReference type="SMART" id="SM00477"/>
    </source>
</evidence>
<dbReference type="EMBL" id="QGGO01000011">
    <property type="protein sequence ID" value="PWK26562.1"/>
    <property type="molecule type" value="Genomic_DNA"/>
</dbReference>
<dbReference type="Pfam" id="PF01223">
    <property type="entry name" value="Endonuclease_NS"/>
    <property type="match status" value="1"/>
</dbReference>
<dbReference type="GO" id="GO:0046872">
    <property type="term" value="F:metal ion binding"/>
    <property type="evidence" value="ECO:0007669"/>
    <property type="project" value="UniProtKB-KW"/>
</dbReference>
<reference evidence="13 14" key="1">
    <citation type="submission" date="2018-05" db="EMBL/GenBank/DDBJ databases">
        <title>Genomic Encyclopedia of Archaeal and Bacterial Type Strains, Phase II (KMG-II): from individual species to whole genera.</title>
        <authorList>
            <person name="Goeker M."/>
        </authorList>
    </citation>
    <scope>NUCLEOTIDE SEQUENCE [LARGE SCALE GENOMIC DNA]</scope>
    <source>
        <strain evidence="13 14">DSM 22214</strain>
    </source>
</reference>